<feature type="repeat" description="PPR" evidence="2">
    <location>
        <begin position="320"/>
        <end position="354"/>
    </location>
</feature>
<dbReference type="InterPro" id="IPR046960">
    <property type="entry name" value="PPR_At4g14850-like_plant"/>
</dbReference>
<comment type="caution">
    <text evidence="3">The sequence shown here is derived from an EMBL/GenBank/DDBJ whole genome shotgun (WGS) entry which is preliminary data.</text>
</comment>
<evidence type="ECO:0000256" key="2">
    <source>
        <dbReference type="PROSITE-ProRule" id="PRU00708"/>
    </source>
</evidence>
<feature type="repeat" description="PPR" evidence="2">
    <location>
        <begin position="227"/>
        <end position="261"/>
    </location>
</feature>
<dbReference type="GO" id="GO:0003723">
    <property type="term" value="F:RNA binding"/>
    <property type="evidence" value="ECO:0007669"/>
    <property type="project" value="InterPro"/>
</dbReference>
<organism evidence="3 4">
    <name type="scientific">Lithocarpus litseifolius</name>
    <dbReference type="NCBI Taxonomy" id="425828"/>
    <lineage>
        <taxon>Eukaryota</taxon>
        <taxon>Viridiplantae</taxon>
        <taxon>Streptophyta</taxon>
        <taxon>Embryophyta</taxon>
        <taxon>Tracheophyta</taxon>
        <taxon>Spermatophyta</taxon>
        <taxon>Magnoliopsida</taxon>
        <taxon>eudicotyledons</taxon>
        <taxon>Gunneridae</taxon>
        <taxon>Pentapetalae</taxon>
        <taxon>rosids</taxon>
        <taxon>fabids</taxon>
        <taxon>Fagales</taxon>
        <taxon>Fagaceae</taxon>
        <taxon>Lithocarpus</taxon>
    </lineage>
</organism>
<keyword evidence="4" id="KW-1185">Reference proteome</keyword>
<dbReference type="GO" id="GO:0009451">
    <property type="term" value="P:RNA modification"/>
    <property type="evidence" value="ECO:0007669"/>
    <property type="project" value="InterPro"/>
</dbReference>
<feature type="repeat" description="PPR" evidence="2">
    <location>
        <begin position="72"/>
        <end position="106"/>
    </location>
</feature>
<dbReference type="InterPro" id="IPR002885">
    <property type="entry name" value="PPR_rpt"/>
</dbReference>
<proteinExistence type="predicted"/>
<dbReference type="InterPro" id="IPR046848">
    <property type="entry name" value="E_motif"/>
</dbReference>
<dbReference type="EMBL" id="JAZDWU010000009">
    <property type="protein sequence ID" value="KAK9991688.1"/>
    <property type="molecule type" value="Genomic_DNA"/>
</dbReference>
<dbReference type="Pfam" id="PF13041">
    <property type="entry name" value="PPR_2"/>
    <property type="match status" value="2"/>
</dbReference>
<keyword evidence="1" id="KW-0677">Repeat</keyword>
<feature type="repeat" description="PPR" evidence="2">
    <location>
        <begin position="523"/>
        <end position="557"/>
    </location>
</feature>
<dbReference type="SUPFAM" id="SSF48452">
    <property type="entry name" value="TPR-like"/>
    <property type="match status" value="1"/>
</dbReference>
<reference evidence="3 4" key="1">
    <citation type="submission" date="2024-01" db="EMBL/GenBank/DDBJ databases">
        <title>A telomere-to-telomere, gap-free genome of sweet tea (Lithocarpus litseifolius).</title>
        <authorList>
            <person name="Zhou J."/>
        </authorList>
    </citation>
    <scope>NUCLEOTIDE SEQUENCE [LARGE SCALE GENOMIC DNA]</scope>
    <source>
        <strain evidence="3">Zhou-2022a</strain>
        <tissue evidence="3">Leaf</tissue>
    </source>
</reference>
<feature type="repeat" description="PPR" evidence="2">
    <location>
        <begin position="452"/>
        <end position="486"/>
    </location>
</feature>
<protein>
    <recommendedName>
        <fullName evidence="5">Chlororespiratory reduction 4</fullName>
    </recommendedName>
</protein>
<name>A0AAW2C153_9ROSI</name>
<evidence type="ECO:0008006" key="5">
    <source>
        <dbReference type="Google" id="ProtNLM"/>
    </source>
</evidence>
<dbReference type="Proteomes" id="UP001459277">
    <property type="component" value="Unassembled WGS sequence"/>
</dbReference>
<dbReference type="Pfam" id="PF01535">
    <property type="entry name" value="PPR"/>
    <property type="match status" value="10"/>
</dbReference>
<dbReference type="InterPro" id="IPR011990">
    <property type="entry name" value="TPR-like_helical_dom_sf"/>
</dbReference>
<evidence type="ECO:0000313" key="4">
    <source>
        <dbReference type="Proteomes" id="UP001459277"/>
    </source>
</evidence>
<sequence length="690" mass="77609">MLFIFQALKLTQNLSLKLTKTLSLTNPKSFSQRHTTTTLPNLKPLNSKISSYMRNGLVEEAQKLFDKMPLRNTVTWNAMIRGYFINGRFVEAVNFFNQMPERDIFSYNTVIDGMMQCGDVDGAREVFDGMPFRDVVTWNSMVAGYIHNGMIYKAVEAFDGMLLKDVISWNLVIGGLVNCGDLNLAEDYFRQMIVRDIVSWTIMISGLASAGRVVEARELFVNMPVRDVRAWNAMMVGYIENGQIEIAEDLFQKMPEHNFESWNELISGLVRSKRVTHAINLFMEMPQKCQKMWNSILLELVRNGLIKQVHAIMEKFPYSDVVTWTNLIVGYFGLGEVGGAIQIFELMQARDATVWNATVFGLGENDQGEEGLKLFIRMKESGPSADKATFTSVLTICSDLPTLQFGKQTHADVIKSGFNSFISVSNAMITMYARCGSMHSALLEFSSMSSHDIISWNSIICGYAHHGNGEKALEMFERMRSTDIMPNHITFVGVLSACSHAGLVDQGRYYFDFMKSECCLQPEIEHYTCIVDLLGRFGLIDEAMNFLDQMRADGVEVPASVWGALLGACRIYKNIEVGKIAGERVLEVDPCNSGVYLILAELFLSGGKREEAEKIWAQMKENGVKKQPGCSWIEVNRSAHIFLSGDSSHPEFSRVCCVLDLIHMELEIKISESNAASFQQIKVPFDGHYG</sequence>
<dbReference type="FunFam" id="1.25.40.10:FF:000090">
    <property type="entry name" value="Pentatricopeptide repeat-containing protein, chloroplastic"/>
    <property type="match status" value="1"/>
</dbReference>
<dbReference type="Pfam" id="PF20431">
    <property type="entry name" value="E_motif"/>
    <property type="match status" value="1"/>
</dbReference>
<feature type="repeat" description="PPR" evidence="2">
    <location>
        <begin position="134"/>
        <end position="168"/>
    </location>
</feature>
<dbReference type="PANTHER" id="PTHR47926">
    <property type="entry name" value="PENTATRICOPEPTIDE REPEAT-CONTAINING PROTEIN"/>
    <property type="match status" value="1"/>
</dbReference>
<feature type="repeat" description="PPR" evidence="2">
    <location>
        <begin position="196"/>
        <end position="226"/>
    </location>
</feature>
<dbReference type="Gene3D" id="1.25.40.10">
    <property type="entry name" value="Tetratricopeptide repeat domain"/>
    <property type="match status" value="6"/>
</dbReference>
<gene>
    <name evidence="3" type="ORF">SO802_026673</name>
</gene>
<evidence type="ECO:0000313" key="3">
    <source>
        <dbReference type="EMBL" id="KAK9991688.1"/>
    </source>
</evidence>
<dbReference type="AlphaFoldDB" id="A0AAW2C153"/>
<evidence type="ECO:0000256" key="1">
    <source>
        <dbReference type="ARBA" id="ARBA00022737"/>
    </source>
</evidence>
<accession>A0AAW2C153</accession>
<dbReference type="PANTHER" id="PTHR47926:SF347">
    <property type="entry name" value="PENTATRICOPEPTIDE REPEAT-CONTAINING PROTEIN"/>
    <property type="match status" value="1"/>
</dbReference>
<dbReference type="NCBIfam" id="TIGR00756">
    <property type="entry name" value="PPR"/>
    <property type="match status" value="10"/>
</dbReference>
<dbReference type="PROSITE" id="PS51375">
    <property type="entry name" value="PPR"/>
    <property type="match status" value="8"/>
</dbReference>
<feature type="repeat" description="PPR" evidence="2">
    <location>
        <begin position="592"/>
        <end position="626"/>
    </location>
</feature>